<feature type="non-terminal residue" evidence="1">
    <location>
        <position position="33"/>
    </location>
</feature>
<sequence length="33" mass="3650">MYKNPLILITSTAGREESGLLWDLIKASEKGNT</sequence>
<dbReference type="AlphaFoldDB" id="X1VFR5"/>
<protein>
    <submittedName>
        <fullName evidence="1">Uncharacterized protein</fullName>
    </submittedName>
</protein>
<gene>
    <name evidence="1" type="ORF">S12H4_44123</name>
</gene>
<accession>X1VFR5</accession>
<organism evidence="1">
    <name type="scientific">marine sediment metagenome</name>
    <dbReference type="NCBI Taxonomy" id="412755"/>
    <lineage>
        <taxon>unclassified sequences</taxon>
        <taxon>metagenomes</taxon>
        <taxon>ecological metagenomes</taxon>
    </lineage>
</organism>
<evidence type="ECO:0000313" key="1">
    <source>
        <dbReference type="EMBL" id="GAJ13301.1"/>
    </source>
</evidence>
<name>X1VFR5_9ZZZZ</name>
<proteinExistence type="predicted"/>
<dbReference type="EMBL" id="BARW01027154">
    <property type="protein sequence ID" value="GAJ13301.1"/>
    <property type="molecule type" value="Genomic_DNA"/>
</dbReference>
<comment type="caution">
    <text evidence="1">The sequence shown here is derived from an EMBL/GenBank/DDBJ whole genome shotgun (WGS) entry which is preliminary data.</text>
</comment>
<reference evidence="1" key="1">
    <citation type="journal article" date="2014" name="Front. Microbiol.">
        <title>High frequency of phylogenetically diverse reductive dehalogenase-homologous genes in deep subseafloor sedimentary metagenomes.</title>
        <authorList>
            <person name="Kawai M."/>
            <person name="Futagami T."/>
            <person name="Toyoda A."/>
            <person name="Takaki Y."/>
            <person name="Nishi S."/>
            <person name="Hori S."/>
            <person name="Arai W."/>
            <person name="Tsubouchi T."/>
            <person name="Morono Y."/>
            <person name="Uchiyama I."/>
            <person name="Ito T."/>
            <person name="Fujiyama A."/>
            <person name="Inagaki F."/>
            <person name="Takami H."/>
        </authorList>
    </citation>
    <scope>NUCLEOTIDE SEQUENCE</scope>
    <source>
        <strain evidence="1">Expedition CK06-06</strain>
    </source>
</reference>